<feature type="region of interest" description="Disordered" evidence="1">
    <location>
        <begin position="1"/>
        <end position="49"/>
    </location>
</feature>
<proteinExistence type="predicted"/>
<dbReference type="EMBL" id="JAPWDV010000001">
    <property type="protein sequence ID" value="KAJ6223503.1"/>
    <property type="molecule type" value="Genomic_DNA"/>
</dbReference>
<dbReference type="AlphaFoldDB" id="A0A9Q0MBW4"/>
<evidence type="ECO:0000313" key="2">
    <source>
        <dbReference type="EMBL" id="KAJ6223503.1"/>
    </source>
</evidence>
<evidence type="ECO:0000256" key="1">
    <source>
        <dbReference type="SAM" id="MobiDB-lite"/>
    </source>
</evidence>
<sequence length="352" mass="40723">MTATIVNNTGKSSKHHHPHHYHNSSQFYNPNHSSLHHHQQQQTNGQIPFPNYLTYTQQEFGPMSPSSTTGGTVTKSSSLNSSEAFLLKQKLILRSSSLYDKLSNDLSASNLLTMTNNNDIDDLNSKPVSFYLPRAHYNRTEKLGKSIELRLKLLSNDERTHLRRLLLKHFNLNRNQNDINSSIIPENYNEEDPCTWPSNWLTHAPQMILEPDQYMAAKPSLNQYQRKLIQRISHRYEPLVLQMIDSIEMIRNDQNRIKNLNDLNNHSSSPSLYHHQHHQQQKQYQLPSVPTWSPKLVMHPNVQQSKLSLSTDETQQQQQRQKESILLIVNITMTMSTTAIVQVTESMSTMIK</sequence>
<organism evidence="2 3">
    <name type="scientific">Blomia tropicalis</name>
    <name type="common">Mite</name>
    <dbReference type="NCBI Taxonomy" id="40697"/>
    <lineage>
        <taxon>Eukaryota</taxon>
        <taxon>Metazoa</taxon>
        <taxon>Ecdysozoa</taxon>
        <taxon>Arthropoda</taxon>
        <taxon>Chelicerata</taxon>
        <taxon>Arachnida</taxon>
        <taxon>Acari</taxon>
        <taxon>Acariformes</taxon>
        <taxon>Sarcoptiformes</taxon>
        <taxon>Astigmata</taxon>
        <taxon>Glycyphagoidea</taxon>
        <taxon>Echimyopodidae</taxon>
        <taxon>Blomia</taxon>
    </lineage>
</organism>
<accession>A0A9Q0MBW4</accession>
<gene>
    <name evidence="2" type="ORF">RDWZM_002048</name>
</gene>
<keyword evidence="3" id="KW-1185">Reference proteome</keyword>
<feature type="compositionally biased region" description="Basic residues" evidence="1">
    <location>
        <begin position="12"/>
        <end position="22"/>
    </location>
</feature>
<protein>
    <submittedName>
        <fullName evidence="2">Uncharacterized protein</fullName>
    </submittedName>
</protein>
<comment type="caution">
    <text evidence="2">The sequence shown here is derived from an EMBL/GenBank/DDBJ whole genome shotgun (WGS) entry which is preliminary data.</text>
</comment>
<reference evidence="2" key="1">
    <citation type="submission" date="2022-12" db="EMBL/GenBank/DDBJ databases">
        <title>Genome assemblies of Blomia tropicalis.</title>
        <authorList>
            <person name="Cui Y."/>
        </authorList>
    </citation>
    <scope>NUCLEOTIDE SEQUENCE</scope>
    <source>
        <tissue evidence="2">Adult mites</tissue>
    </source>
</reference>
<dbReference type="Proteomes" id="UP001142055">
    <property type="component" value="Chromosome 1"/>
</dbReference>
<name>A0A9Q0MBW4_BLOTA</name>
<feature type="region of interest" description="Disordered" evidence="1">
    <location>
        <begin position="261"/>
        <end position="286"/>
    </location>
</feature>
<feature type="compositionally biased region" description="Polar residues" evidence="1">
    <location>
        <begin position="1"/>
        <end position="11"/>
    </location>
</feature>
<evidence type="ECO:0000313" key="3">
    <source>
        <dbReference type="Proteomes" id="UP001142055"/>
    </source>
</evidence>